<evidence type="ECO:0000313" key="3">
    <source>
        <dbReference type="Proteomes" id="UP001219934"/>
    </source>
</evidence>
<feature type="region of interest" description="Disordered" evidence="1">
    <location>
        <begin position="1"/>
        <end position="27"/>
    </location>
</feature>
<keyword evidence="3" id="KW-1185">Reference proteome</keyword>
<evidence type="ECO:0000313" key="2">
    <source>
        <dbReference type="EMBL" id="KAJ4944254.1"/>
    </source>
</evidence>
<feature type="region of interest" description="Disordered" evidence="1">
    <location>
        <begin position="76"/>
        <end position="95"/>
    </location>
</feature>
<protein>
    <submittedName>
        <fullName evidence="2">Uncharacterized protein</fullName>
    </submittedName>
</protein>
<sequence>MATAPVVGRPLASRPPDLQEEPANGFHFPFSNRMTTRMTNWNHQANILHRHHHRRASTVQIIMEERSITEWTEVKTGVWTSPEPPDPPPPHGTAD</sequence>
<comment type="caution">
    <text evidence="2">The sequence shown here is derived from an EMBL/GenBank/DDBJ whole genome shotgun (WGS) entry which is preliminary data.</text>
</comment>
<organism evidence="2 3">
    <name type="scientific">Pogonophryne albipinna</name>
    <dbReference type="NCBI Taxonomy" id="1090488"/>
    <lineage>
        <taxon>Eukaryota</taxon>
        <taxon>Metazoa</taxon>
        <taxon>Chordata</taxon>
        <taxon>Craniata</taxon>
        <taxon>Vertebrata</taxon>
        <taxon>Euteleostomi</taxon>
        <taxon>Actinopterygii</taxon>
        <taxon>Neopterygii</taxon>
        <taxon>Teleostei</taxon>
        <taxon>Neoteleostei</taxon>
        <taxon>Acanthomorphata</taxon>
        <taxon>Eupercaria</taxon>
        <taxon>Perciformes</taxon>
        <taxon>Notothenioidei</taxon>
        <taxon>Pogonophryne</taxon>
    </lineage>
</organism>
<accession>A0AAD6FQP1</accession>
<dbReference type="Proteomes" id="UP001219934">
    <property type="component" value="Unassembled WGS sequence"/>
</dbReference>
<dbReference type="AlphaFoldDB" id="A0AAD6FQP1"/>
<dbReference type="EMBL" id="JAPTMU010000004">
    <property type="protein sequence ID" value="KAJ4944254.1"/>
    <property type="molecule type" value="Genomic_DNA"/>
</dbReference>
<reference evidence="2" key="1">
    <citation type="submission" date="2022-11" db="EMBL/GenBank/DDBJ databases">
        <title>Chromosome-level genome of Pogonophryne albipinna.</title>
        <authorList>
            <person name="Jo E."/>
        </authorList>
    </citation>
    <scope>NUCLEOTIDE SEQUENCE</scope>
    <source>
        <strain evidence="2">SGF0006</strain>
        <tissue evidence="2">Muscle</tissue>
    </source>
</reference>
<proteinExistence type="predicted"/>
<evidence type="ECO:0000256" key="1">
    <source>
        <dbReference type="SAM" id="MobiDB-lite"/>
    </source>
</evidence>
<name>A0AAD6FQP1_9TELE</name>
<feature type="compositionally biased region" description="Pro residues" evidence="1">
    <location>
        <begin position="82"/>
        <end position="95"/>
    </location>
</feature>
<gene>
    <name evidence="2" type="ORF">JOQ06_012799</name>
</gene>